<sequence>MITKEYFVKSISRTPWSTVMFFLLPSFVGFVLLIIIPLLMAFGLSVTNYTGGPNFSFVGLRNYVLAFTSPVFLGSLWVTLKYVVFAVSLQLFFALAFAVILNRKLRGNNFFRGVIFLPNVIASVAIGLAFMVVLEPNTGMLNQLLGAIGLPTARWLASEDTALGTIIGVSVWQNFGYFMVIILGGLQHINASLYEAAQIDGANAIRKFFAVTLPGLSPVMFFCFTMSIINAFKVFDLVYVMTGGSNGGGPVGSTRVVVMDIYQNAFQRFRFGYAAAQSVVLLFIILAITLWQYRQQRKWVSYDVV</sequence>
<evidence type="ECO:0000259" key="8">
    <source>
        <dbReference type="PROSITE" id="PS50928"/>
    </source>
</evidence>
<dbReference type="RefSeq" id="WP_159438813.1">
    <property type="nucleotide sequence ID" value="NZ_FTMS01000027.1"/>
</dbReference>
<comment type="similarity">
    <text evidence="7">Belongs to the binding-protein-dependent transport system permease family.</text>
</comment>
<dbReference type="PANTHER" id="PTHR30193">
    <property type="entry name" value="ABC TRANSPORTER PERMEASE PROTEIN"/>
    <property type="match status" value="1"/>
</dbReference>
<organism evidence="9 10">
    <name type="scientific">Alkalispirochaeta americana</name>
    <dbReference type="NCBI Taxonomy" id="159291"/>
    <lineage>
        <taxon>Bacteria</taxon>
        <taxon>Pseudomonadati</taxon>
        <taxon>Spirochaetota</taxon>
        <taxon>Spirochaetia</taxon>
        <taxon>Spirochaetales</taxon>
        <taxon>Spirochaetaceae</taxon>
        <taxon>Alkalispirochaeta</taxon>
    </lineage>
</organism>
<evidence type="ECO:0000256" key="4">
    <source>
        <dbReference type="ARBA" id="ARBA00022692"/>
    </source>
</evidence>
<dbReference type="OrthoDB" id="356735at2"/>
<keyword evidence="10" id="KW-1185">Reference proteome</keyword>
<gene>
    <name evidence="9" type="ORF">SAMN05920897_1274</name>
</gene>
<keyword evidence="4 7" id="KW-0812">Transmembrane</keyword>
<feature type="transmembrane region" description="Helical" evidence="7">
    <location>
        <begin position="113"/>
        <end position="134"/>
    </location>
</feature>
<dbReference type="PROSITE" id="PS50928">
    <property type="entry name" value="ABC_TM1"/>
    <property type="match status" value="1"/>
</dbReference>
<dbReference type="EMBL" id="FTMS01000027">
    <property type="protein sequence ID" value="SIR03282.1"/>
    <property type="molecule type" value="Genomic_DNA"/>
</dbReference>
<feature type="domain" description="ABC transmembrane type-1" evidence="8">
    <location>
        <begin position="76"/>
        <end position="292"/>
    </location>
</feature>
<evidence type="ECO:0000256" key="2">
    <source>
        <dbReference type="ARBA" id="ARBA00022448"/>
    </source>
</evidence>
<dbReference type="Pfam" id="PF00528">
    <property type="entry name" value="BPD_transp_1"/>
    <property type="match status" value="1"/>
</dbReference>
<feature type="transmembrane region" description="Helical" evidence="7">
    <location>
        <begin position="271"/>
        <end position="291"/>
    </location>
</feature>
<evidence type="ECO:0000313" key="9">
    <source>
        <dbReference type="EMBL" id="SIR03282.1"/>
    </source>
</evidence>
<feature type="transmembrane region" description="Helical" evidence="7">
    <location>
        <begin position="175"/>
        <end position="196"/>
    </location>
</feature>
<comment type="subcellular location">
    <subcellularLocation>
        <location evidence="1 7">Cell membrane</location>
        <topology evidence="1 7">Multi-pass membrane protein</topology>
    </subcellularLocation>
</comment>
<proteinExistence type="inferred from homology"/>
<dbReference type="GO" id="GO:0055085">
    <property type="term" value="P:transmembrane transport"/>
    <property type="evidence" value="ECO:0007669"/>
    <property type="project" value="InterPro"/>
</dbReference>
<reference evidence="10" key="1">
    <citation type="submission" date="2017-01" db="EMBL/GenBank/DDBJ databases">
        <authorList>
            <person name="Varghese N."/>
            <person name="Submissions S."/>
        </authorList>
    </citation>
    <scope>NUCLEOTIDE SEQUENCE [LARGE SCALE GENOMIC DNA]</scope>
    <source>
        <strain evidence="10">ASpG1</strain>
    </source>
</reference>
<dbReference type="CDD" id="cd06261">
    <property type="entry name" value="TM_PBP2"/>
    <property type="match status" value="1"/>
</dbReference>
<dbReference type="Proteomes" id="UP000186400">
    <property type="component" value="Unassembled WGS sequence"/>
</dbReference>
<keyword evidence="2 7" id="KW-0813">Transport</keyword>
<keyword evidence="5 7" id="KW-1133">Transmembrane helix</keyword>
<dbReference type="PANTHER" id="PTHR30193:SF41">
    <property type="entry name" value="DIACETYLCHITOBIOSE UPTAKE SYSTEM PERMEASE PROTEIN NGCF"/>
    <property type="match status" value="1"/>
</dbReference>
<keyword evidence="3" id="KW-1003">Cell membrane</keyword>
<dbReference type="AlphaFoldDB" id="A0A1N6XLT7"/>
<evidence type="ECO:0000256" key="3">
    <source>
        <dbReference type="ARBA" id="ARBA00022475"/>
    </source>
</evidence>
<evidence type="ECO:0000256" key="6">
    <source>
        <dbReference type="ARBA" id="ARBA00023136"/>
    </source>
</evidence>
<evidence type="ECO:0000313" key="10">
    <source>
        <dbReference type="Proteomes" id="UP000186400"/>
    </source>
</evidence>
<dbReference type="InterPro" id="IPR035906">
    <property type="entry name" value="MetI-like_sf"/>
</dbReference>
<dbReference type="Gene3D" id="1.10.3720.10">
    <property type="entry name" value="MetI-like"/>
    <property type="match status" value="1"/>
</dbReference>
<dbReference type="SUPFAM" id="SSF161098">
    <property type="entry name" value="MetI-like"/>
    <property type="match status" value="1"/>
</dbReference>
<protein>
    <submittedName>
        <fullName evidence="9">Carbohydrate ABC transporter membrane protein 1, CUT1 family</fullName>
    </submittedName>
</protein>
<feature type="transmembrane region" description="Helical" evidence="7">
    <location>
        <begin position="208"/>
        <end position="232"/>
    </location>
</feature>
<dbReference type="InterPro" id="IPR051393">
    <property type="entry name" value="ABC_transporter_permease"/>
</dbReference>
<evidence type="ECO:0000256" key="5">
    <source>
        <dbReference type="ARBA" id="ARBA00022989"/>
    </source>
</evidence>
<evidence type="ECO:0000256" key="1">
    <source>
        <dbReference type="ARBA" id="ARBA00004651"/>
    </source>
</evidence>
<evidence type="ECO:0000256" key="7">
    <source>
        <dbReference type="RuleBase" id="RU363032"/>
    </source>
</evidence>
<dbReference type="InterPro" id="IPR000515">
    <property type="entry name" value="MetI-like"/>
</dbReference>
<dbReference type="STRING" id="159291.SAMN05920897_1274"/>
<feature type="transmembrane region" description="Helical" evidence="7">
    <location>
        <begin position="82"/>
        <end position="101"/>
    </location>
</feature>
<keyword evidence="6 7" id="KW-0472">Membrane</keyword>
<dbReference type="GO" id="GO:0005886">
    <property type="term" value="C:plasma membrane"/>
    <property type="evidence" value="ECO:0007669"/>
    <property type="project" value="UniProtKB-SubCell"/>
</dbReference>
<name>A0A1N6XLT7_9SPIO</name>
<feature type="transmembrane region" description="Helical" evidence="7">
    <location>
        <begin position="21"/>
        <end position="44"/>
    </location>
</feature>
<accession>A0A1N6XLT7</accession>